<evidence type="ECO:0000313" key="1">
    <source>
        <dbReference type="EMBL" id="GAI70977.1"/>
    </source>
</evidence>
<organism evidence="1">
    <name type="scientific">marine sediment metagenome</name>
    <dbReference type="NCBI Taxonomy" id="412755"/>
    <lineage>
        <taxon>unclassified sequences</taxon>
        <taxon>metagenomes</taxon>
        <taxon>ecological metagenomes</taxon>
    </lineage>
</organism>
<protein>
    <submittedName>
        <fullName evidence="1">Uncharacterized protein</fullName>
    </submittedName>
</protein>
<gene>
    <name evidence="1" type="ORF">S12H4_06721</name>
</gene>
<sequence>MRPQDPDDLNKIATGALRSMELSGYDYPIRKLRRSGDVCCVTLPLQVRGFLELRGGDWLTFGSTRWSGVVAFVKVTADQYECIAADGRKDFRKLARKVQGKKGGVRVSVPPAIREILSAKVGDFLMFGLGPRASMITIAAIKGGGDSAGSRRTG</sequence>
<name>X1QR29_9ZZZZ</name>
<reference evidence="1" key="1">
    <citation type="journal article" date="2014" name="Front. Microbiol.">
        <title>High frequency of phylogenetically diverse reductive dehalogenase-homologous genes in deep subseafloor sedimentary metagenomes.</title>
        <authorList>
            <person name="Kawai M."/>
            <person name="Futagami T."/>
            <person name="Toyoda A."/>
            <person name="Takaki Y."/>
            <person name="Nishi S."/>
            <person name="Hori S."/>
            <person name="Arai W."/>
            <person name="Tsubouchi T."/>
            <person name="Morono Y."/>
            <person name="Uchiyama I."/>
            <person name="Ito T."/>
            <person name="Fujiyama A."/>
            <person name="Inagaki F."/>
            <person name="Takami H."/>
        </authorList>
    </citation>
    <scope>NUCLEOTIDE SEQUENCE</scope>
    <source>
        <strain evidence="1">Expedition CK06-06</strain>
    </source>
</reference>
<accession>X1QR29</accession>
<proteinExistence type="predicted"/>
<comment type="caution">
    <text evidence="1">The sequence shown here is derived from an EMBL/GenBank/DDBJ whole genome shotgun (WGS) entry which is preliminary data.</text>
</comment>
<dbReference type="EMBL" id="BARW01002398">
    <property type="protein sequence ID" value="GAI70977.1"/>
    <property type="molecule type" value="Genomic_DNA"/>
</dbReference>
<dbReference type="AlphaFoldDB" id="X1QR29"/>